<dbReference type="PANTHER" id="PTHR13162">
    <property type="entry name" value="CCR4-NOT TRANSCRIPTION COMPLEX"/>
    <property type="match status" value="1"/>
</dbReference>
<dbReference type="Proteomes" id="UP001057375">
    <property type="component" value="Unassembled WGS sequence"/>
</dbReference>
<dbReference type="InterPro" id="IPR017441">
    <property type="entry name" value="Protein_kinase_ATP_BS"/>
</dbReference>
<dbReference type="InterPro" id="IPR008271">
    <property type="entry name" value="Ser/Thr_kinase_AS"/>
</dbReference>
<reference evidence="6" key="1">
    <citation type="submission" date="2022-03" db="EMBL/GenBank/DDBJ databases">
        <title>Draft genome sequence of Aduncisulcus paluster, a free-living microaerophilic Fornicata.</title>
        <authorList>
            <person name="Yuyama I."/>
            <person name="Kume K."/>
            <person name="Tamura T."/>
            <person name="Inagaki Y."/>
            <person name="Hashimoto T."/>
        </authorList>
    </citation>
    <scope>NUCLEOTIDE SEQUENCE</scope>
    <source>
        <strain evidence="6">NY0171</strain>
    </source>
</reference>
<dbReference type="Gene3D" id="1.10.510.10">
    <property type="entry name" value="Transferase(Phosphotransferase) domain 1"/>
    <property type="match status" value="1"/>
</dbReference>
<evidence type="ECO:0000256" key="1">
    <source>
        <dbReference type="ARBA" id="ARBA00022741"/>
    </source>
</evidence>
<dbReference type="SMART" id="SM00220">
    <property type="entry name" value="S_TKc"/>
    <property type="match status" value="1"/>
</dbReference>
<dbReference type="InterPro" id="IPR040398">
    <property type="entry name" value="Not1"/>
</dbReference>
<protein>
    <submittedName>
        <fullName evidence="6">CCR4-NOT transcription complex subunit 1 like protein</fullName>
    </submittedName>
</protein>
<dbReference type="SUPFAM" id="SSF48371">
    <property type="entry name" value="ARM repeat"/>
    <property type="match status" value="1"/>
</dbReference>
<dbReference type="SUPFAM" id="SSF56112">
    <property type="entry name" value="Protein kinase-like (PK-like)"/>
    <property type="match status" value="1"/>
</dbReference>
<proteinExistence type="predicted"/>
<accession>A0ABQ5JTX4</accession>
<evidence type="ECO:0000256" key="4">
    <source>
        <dbReference type="SAM" id="MobiDB-lite"/>
    </source>
</evidence>
<dbReference type="Pfam" id="PF00069">
    <property type="entry name" value="Pkinase"/>
    <property type="match status" value="1"/>
</dbReference>
<dbReference type="Pfam" id="PF04054">
    <property type="entry name" value="Not1"/>
    <property type="match status" value="1"/>
</dbReference>
<dbReference type="InterPro" id="IPR011009">
    <property type="entry name" value="Kinase-like_dom_sf"/>
</dbReference>
<dbReference type="InterPro" id="IPR016024">
    <property type="entry name" value="ARM-type_fold"/>
</dbReference>
<gene>
    <name evidence="6" type="ORF">ADUPG1_011030</name>
</gene>
<feature type="compositionally biased region" description="Polar residues" evidence="4">
    <location>
        <begin position="1659"/>
        <end position="1673"/>
    </location>
</feature>
<dbReference type="InterPro" id="IPR000719">
    <property type="entry name" value="Prot_kinase_dom"/>
</dbReference>
<feature type="non-terminal residue" evidence="6">
    <location>
        <position position="1"/>
    </location>
</feature>
<dbReference type="Gene3D" id="1.25.40.800">
    <property type="match status" value="1"/>
</dbReference>
<evidence type="ECO:0000256" key="2">
    <source>
        <dbReference type="ARBA" id="ARBA00022840"/>
    </source>
</evidence>
<keyword evidence="2 3" id="KW-0067">ATP-binding</keyword>
<dbReference type="Gene3D" id="1.25.40.790">
    <property type="match status" value="1"/>
</dbReference>
<feature type="compositionally biased region" description="Basic and acidic residues" evidence="4">
    <location>
        <begin position="1639"/>
        <end position="1658"/>
    </location>
</feature>
<dbReference type="PROSITE" id="PS00107">
    <property type="entry name" value="PROTEIN_KINASE_ATP"/>
    <property type="match status" value="1"/>
</dbReference>
<dbReference type="PROSITE" id="PS00108">
    <property type="entry name" value="PROTEIN_KINASE_ST"/>
    <property type="match status" value="1"/>
</dbReference>
<feature type="compositionally biased region" description="Low complexity" evidence="4">
    <location>
        <begin position="1622"/>
        <end position="1638"/>
    </location>
</feature>
<keyword evidence="1 3" id="KW-0547">Nucleotide-binding</keyword>
<comment type="caution">
    <text evidence="6">The sequence shown here is derived from an EMBL/GenBank/DDBJ whole genome shotgun (WGS) entry which is preliminary data.</text>
</comment>
<feature type="region of interest" description="Disordered" evidence="4">
    <location>
        <begin position="1607"/>
        <end position="1700"/>
    </location>
</feature>
<evidence type="ECO:0000313" key="7">
    <source>
        <dbReference type="Proteomes" id="UP001057375"/>
    </source>
</evidence>
<evidence type="ECO:0000256" key="3">
    <source>
        <dbReference type="PROSITE-ProRule" id="PRU10141"/>
    </source>
</evidence>
<dbReference type="PANTHER" id="PTHR13162:SF8">
    <property type="entry name" value="CCR4-NOT TRANSCRIPTION COMPLEX SUBUNIT 1"/>
    <property type="match status" value="1"/>
</dbReference>
<dbReference type="InterPro" id="IPR007196">
    <property type="entry name" value="CCR4-Not_Not1_C"/>
</dbReference>
<feature type="compositionally biased region" description="Low complexity" evidence="4">
    <location>
        <begin position="1678"/>
        <end position="1692"/>
    </location>
</feature>
<name>A0ABQ5JTX4_9EUKA</name>
<keyword evidence="7" id="KW-1185">Reference proteome</keyword>
<sequence>RAKLTAKQLLAGVIHAMPFSNAQGQLSPMQAPLITSSIPEKVVSEFLALNPELSRALFHTCHVSAKKLMSNFAAKIENTAQQTAARLVQVDFVHDGSGDTLFNCSVSVQRAITKQLGKATLLSPLKRDVWQKILPLLSCPTDVPQDLIFPCILSAVGRVAVTISDAISKDMAVKTSQNLSPHVDRMRSSRIAWAKSVQSKGDALPLFSDSEVSRFLSSVSFPKGFKESSLPPTGPVSAAVKKQYYFFDGTRMEHTSNRRKLELDDDIMLKIIPGLHVGGVREDVPAIASGIMSIVEQKALLSKMQECCGGSIEDMLPQSATIASKDTQEDVKPRYTLVPSVLPNFLDSLFQFLARAVDYTCLSSLSASTLTLSSLPPSHRVPFCIRQIRRALLAPLTVKNGDSGRRRTSEDERERIVLDVVKATLSAIIDIVTGKTVSTQSEAPSSPSSIPILSPLHHCKTAPVLFHLSVLCGIICVCGDVCYDRVSVCCVEELSSSASLLSTVSSYSLMAHCVCECVEGGIICGRGLEKISASVLLTHDSDSLDGSAKDSDAEDTNRDIGIGIFVSEVLRKCVLSQHILVSDVRSLISASVLLTHDSDSLDGSAKDSDAEDTNRDIGIGIFVSEVLRKCVLSQHILVSDVRSLVDHAGDASIQGEASIGGINNVMNRLSLLTSVLSLLPSPSPVLSNLLECSPKSIGTVSVFDGVPGLVRGRVKVRDVWERHENVRAVKEGGKQRVPVSIIGVGNALKDEQVAIPFGSTGEKGSVEQQMKVHPSIVPLLHALSQQSESDLIKECTVFLEGWKSVYEVIKGDVELLKSCVIPFIRHAYALGYLVTPKTTDTFLHHCFRFMIEQDEKMSKNEEEMKGVLSMVDSMAVFIVLSLNFVVEQNCISFVERQKLLKGVFDVMVSVLMKSTANSVCRVVYRLVKGLYEHIVALEPAEAVPRFLDVICDGLALMSPTHMIHFIKAWFVLVTDSSFVSLLMEKDRTQSILSNFLVDFFAAVYPFLADSKLPGDLYEACCRFIRALTIDYPGFIVKYKTFFLVEIPHQASFLKSLIAATGPNNMRVDDFDPLRSPDKQQFVVDRLPEIHIMPPMRFDYPTILDRAGLRESVTGAMKLGVQEGTAIRKHFASLLLQKIKDAKDERYGRHLLYSATLFLTQFSVQVSEGLVQSETAGLLTIGEILQKADSETCYQFITFLVDNLSYPNRMSYHTALIILWLFAEKNLDAFNERLLRALLERYTSGHKPWAVTVCLYEMVNNKRMVACSVFHFFDFLANKQIIRHNSISIQMSSSTDAVIETVEPEFVHEGDERCCPIPRDAPNIKSLELSTIEASSLGLKQFDQSSNAQKMMKGEDNRAYVCLYRGYSLMSPRSHLFFTLISSKGDKTSKKYEFPEFPGVKKSSLPGCYWYFLPVDLPDVVLCEITEKGREIDVFRINSLVSIRDETLEEIKSREAREKLWSEAPVVKPEFVKAGGRDSIPIARDDPKLVDPSFSMVKCKDDSYCKESEWYDKSSDAQKMLKGEDKVSLSHLSIPFPSPSPMKGAYICVFCRHSSPSLLFTFTDCDGKKMSKKYEFTKLKYLYEWHFLSIDLDNVVLCEIEGKGTWDEEEEYSPPLLTPVPVPSSSSESPTSTLPLPSKAVKETVKEVEKTESREKKDIPSSSKQQTESLTQETKTSEPTKSNPTQPTSSTPSQHSIPVPLPQTLTSSCGITPLCVIGKGGFGVVILARVEYPASYCSPPVLCALKCMKNKESCEDNEKCVKDMKKEFSRQHRLYFKSSLQSCIPRPLHILDLLDSDLKGTLGIMMEFCQGGNVIEFAKIWAVDLDECDPYEDDEEDLVYDPVKIAALCVAIIECVADIFSVKKQLVHRDIKPDNFLVRYDDTAGTASCAKDKCTVLLGDLGLVQIRDTMSRQSSFFASGLPTEWSESESKSFSYKPSIAGTTCYNAPETLENGYHNQRSDAWGVVLTIWSLFNRMQQPFMTHPRITRIPPSKDYDKHIFEVLEDLTKKESCHPRLTDSEIFCSLETMEGGKYNAVYQVFLQVFDGLLKIDRFKRMTIHQARSLTNDIKYLLPPIGEGWECPSIEEYIARQLEEYDGCTGTIHSSSSSSGK</sequence>
<evidence type="ECO:0000259" key="5">
    <source>
        <dbReference type="PROSITE" id="PS50011"/>
    </source>
</evidence>
<evidence type="ECO:0000313" key="6">
    <source>
        <dbReference type="EMBL" id="GKT17066.1"/>
    </source>
</evidence>
<dbReference type="EMBL" id="BQXS01011816">
    <property type="protein sequence ID" value="GKT17066.1"/>
    <property type="molecule type" value="Genomic_DNA"/>
</dbReference>
<organism evidence="6 7">
    <name type="scientific">Aduncisulcus paluster</name>
    <dbReference type="NCBI Taxonomy" id="2918883"/>
    <lineage>
        <taxon>Eukaryota</taxon>
        <taxon>Metamonada</taxon>
        <taxon>Carpediemonas-like organisms</taxon>
        <taxon>Aduncisulcus</taxon>
    </lineage>
</organism>
<feature type="binding site" evidence="3">
    <location>
        <position position="1745"/>
    </location>
    <ligand>
        <name>ATP</name>
        <dbReference type="ChEBI" id="CHEBI:30616"/>
    </ligand>
</feature>
<feature type="domain" description="Protein kinase" evidence="5">
    <location>
        <begin position="1710"/>
        <end position="2070"/>
    </location>
</feature>
<dbReference type="PROSITE" id="PS50011">
    <property type="entry name" value="PROTEIN_KINASE_DOM"/>
    <property type="match status" value="1"/>
</dbReference>